<dbReference type="PIRSF" id="PIRSF000371">
    <property type="entry name" value="PFL_act_enz"/>
    <property type="match status" value="1"/>
</dbReference>
<keyword evidence="4 10" id="KW-0004">4Fe-4S</keyword>
<dbReference type="GO" id="GO:0043365">
    <property type="term" value="F:[formate-C-acetyltransferase]-activating enzyme activity"/>
    <property type="evidence" value="ECO:0007669"/>
    <property type="project" value="UniProtKB-UniRule"/>
</dbReference>
<dbReference type="InterPro" id="IPR007197">
    <property type="entry name" value="rSAM"/>
</dbReference>
<dbReference type="GO" id="GO:0051539">
    <property type="term" value="F:4 iron, 4 sulfur cluster binding"/>
    <property type="evidence" value="ECO:0007669"/>
    <property type="project" value="UniProtKB-UniRule"/>
</dbReference>
<dbReference type="Pfam" id="PF04055">
    <property type="entry name" value="Radical_SAM"/>
    <property type="match status" value="1"/>
</dbReference>
<proteinExistence type="inferred from homology"/>
<dbReference type="InterPro" id="IPR012839">
    <property type="entry name" value="Organic_radical_activase"/>
</dbReference>
<keyword evidence="10" id="KW-0963">Cytoplasm</keyword>
<evidence type="ECO:0000256" key="1">
    <source>
        <dbReference type="ARBA" id="ARBA00003141"/>
    </source>
</evidence>
<dbReference type="InterPro" id="IPR013785">
    <property type="entry name" value="Aldolase_TIM"/>
</dbReference>
<dbReference type="EC" id="1.97.1.4" evidence="10"/>
<dbReference type="PANTHER" id="PTHR30352">
    <property type="entry name" value="PYRUVATE FORMATE-LYASE-ACTIVATING ENZYME"/>
    <property type="match status" value="1"/>
</dbReference>
<evidence type="ECO:0000256" key="10">
    <source>
        <dbReference type="RuleBase" id="RU362053"/>
    </source>
</evidence>
<evidence type="ECO:0000256" key="2">
    <source>
        <dbReference type="ARBA" id="ARBA00009777"/>
    </source>
</evidence>
<evidence type="ECO:0000256" key="8">
    <source>
        <dbReference type="ARBA" id="ARBA00023004"/>
    </source>
</evidence>
<dbReference type="Proteomes" id="UP000515480">
    <property type="component" value="Chromosome"/>
</dbReference>
<dbReference type="GO" id="GO:0016829">
    <property type="term" value="F:lyase activity"/>
    <property type="evidence" value="ECO:0007669"/>
    <property type="project" value="UniProtKB-KW"/>
</dbReference>
<dbReference type="Gene3D" id="3.20.20.70">
    <property type="entry name" value="Aldolase class I"/>
    <property type="match status" value="1"/>
</dbReference>
<protein>
    <recommendedName>
        <fullName evidence="3 10">Pyruvate formate-lyase-activating enzyme</fullName>
        <ecNumber evidence="10">1.97.1.4</ecNumber>
    </recommendedName>
</protein>
<evidence type="ECO:0000259" key="11">
    <source>
        <dbReference type="PROSITE" id="PS51918"/>
    </source>
</evidence>
<dbReference type="CDD" id="cd01335">
    <property type="entry name" value="Radical_SAM"/>
    <property type="match status" value="1"/>
</dbReference>
<dbReference type="SFLD" id="SFLDS00029">
    <property type="entry name" value="Radical_SAM"/>
    <property type="match status" value="1"/>
</dbReference>
<comment type="catalytic activity">
    <reaction evidence="10">
        <text>glycyl-[formate C-acetyltransferase] + reduced [flavodoxin] + S-adenosyl-L-methionine = glycin-2-yl radical-[formate C-acetyltransferase] + semiquinone [flavodoxin] + 5'-deoxyadenosine + L-methionine + H(+)</text>
        <dbReference type="Rhea" id="RHEA:19225"/>
        <dbReference type="Rhea" id="RHEA-COMP:10622"/>
        <dbReference type="Rhea" id="RHEA-COMP:12190"/>
        <dbReference type="Rhea" id="RHEA-COMP:12191"/>
        <dbReference type="Rhea" id="RHEA-COMP:14480"/>
        <dbReference type="ChEBI" id="CHEBI:15378"/>
        <dbReference type="ChEBI" id="CHEBI:17319"/>
        <dbReference type="ChEBI" id="CHEBI:29947"/>
        <dbReference type="ChEBI" id="CHEBI:32722"/>
        <dbReference type="ChEBI" id="CHEBI:57618"/>
        <dbReference type="ChEBI" id="CHEBI:57844"/>
        <dbReference type="ChEBI" id="CHEBI:59789"/>
        <dbReference type="ChEBI" id="CHEBI:140311"/>
        <dbReference type="EC" id="1.97.1.4"/>
    </reaction>
</comment>
<keyword evidence="7 10" id="KW-0560">Oxidoreductase</keyword>
<dbReference type="EMBL" id="CP060204">
    <property type="protein sequence ID" value="QNH55161.1"/>
    <property type="molecule type" value="Genomic_DNA"/>
</dbReference>
<keyword evidence="13" id="KW-1185">Reference proteome</keyword>
<dbReference type="GO" id="GO:0046872">
    <property type="term" value="F:metal ion binding"/>
    <property type="evidence" value="ECO:0007669"/>
    <property type="project" value="UniProtKB-UniRule"/>
</dbReference>
<evidence type="ECO:0000256" key="7">
    <source>
        <dbReference type="ARBA" id="ARBA00023002"/>
    </source>
</evidence>
<evidence type="ECO:0000313" key="12">
    <source>
        <dbReference type="EMBL" id="QNH55161.1"/>
    </source>
</evidence>
<dbReference type="NCBIfam" id="TIGR02493">
    <property type="entry name" value="PFLA"/>
    <property type="match status" value="1"/>
</dbReference>
<dbReference type="KEGG" id="stim:H1B31_04310"/>
<dbReference type="SFLD" id="SFLDG01066">
    <property type="entry name" value="organic_radical-activating_enz"/>
    <property type="match status" value="1"/>
</dbReference>
<feature type="domain" description="Radical SAM core" evidence="11">
    <location>
        <begin position="17"/>
        <end position="245"/>
    </location>
</feature>
<dbReference type="InterPro" id="IPR034457">
    <property type="entry name" value="Organic_radical-activating"/>
</dbReference>
<keyword evidence="5 10" id="KW-0949">S-adenosyl-L-methionine</keyword>
<comment type="cofactor">
    <cofactor evidence="10">
        <name>[4Fe-4S] cluster</name>
        <dbReference type="ChEBI" id="CHEBI:49883"/>
    </cofactor>
    <text evidence="10">Binds 1 [4Fe-4S] cluster. The cluster is coordinated with 3 cysteines and an exchangeable S-adenosyl-L-methionine.</text>
</comment>
<gene>
    <name evidence="12" type="primary">pflA</name>
    <name evidence="12" type="ORF">H1B31_04310</name>
</gene>
<keyword evidence="9 10" id="KW-0411">Iron-sulfur</keyword>
<name>A0A7G7VM18_9FIRM</name>
<comment type="subcellular location">
    <subcellularLocation>
        <location evidence="10">Cytoplasm</location>
    </subcellularLocation>
</comment>
<dbReference type="InterPro" id="IPR058240">
    <property type="entry name" value="rSAM_sf"/>
</dbReference>
<dbReference type="AlphaFoldDB" id="A0A7G7VM18"/>
<reference evidence="12 13" key="1">
    <citation type="submission" date="2020-07" db="EMBL/GenBank/DDBJ databases">
        <title>Complete genome and description of Selenomonas timonensis sp. nov., a new bacterium isolated from a gingivitis subject.</title>
        <authorList>
            <person name="Antezack A."/>
        </authorList>
    </citation>
    <scope>NUCLEOTIDE SEQUENCE [LARGE SCALE GENOMIC DNA]</scope>
    <source>
        <strain evidence="12 13">Marseille-Q3039</strain>
    </source>
</reference>
<comment type="function">
    <text evidence="1 10">Activation of pyruvate formate-lyase under anaerobic conditions by generation of an organic free radical, using S-adenosylmethionine and reduced flavodoxin as cosubstrates to produce 5'-deoxy-adenosine.</text>
</comment>
<evidence type="ECO:0000256" key="6">
    <source>
        <dbReference type="ARBA" id="ARBA00022723"/>
    </source>
</evidence>
<keyword evidence="6 10" id="KW-0479">Metal-binding</keyword>
<dbReference type="SUPFAM" id="SSF102114">
    <property type="entry name" value="Radical SAM enzymes"/>
    <property type="match status" value="1"/>
</dbReference>
<dbReference type="InterPro" id="IPR001989">
    <property type="entry name" value="Radical_activat_CS"/>
</dbReference>
<evidence type="ECO:0000313" key="13">
    <source>
        <dbReference type="Proteomes" id="UP000515480"/>
    </source>
</evidence>
<dbReference type="PROSITE" id="PS01087">
    <property type="entry name" value="RADICAL_ACTIVATING"/>
    <property type="match status" value="1"/>
</dbReference>
<evidence type="ECO:0000256" key="5">
    <source>
        <dbReference type="ARBA" id="ARBA00022691"/>
    </source>
</evidence>
<evidence type="ECO:0000256" key="3">
    <source>
        <dbReference type="ARBA" id="ARBA00021356"/>
    </source>
</evidence>
<keyword evidence="12" id="KW-0456">Lyase</keyword>
<dbReference type="InterPro" id="IPR012838">
    <property type="entry name" value="PFL1_activating"/>
</dbReference>
<accession>A0A7G7VM18</accession>
<dbReference type="GO" id="GO:0005737">
    <property type="term" value="C:cytoplasm"/>
    <property type="evidence" value="ECO:0007669"/>
    <property type="project" value="UniProtKB-SubCell"/>
</dbReference>
<dbReference type="RefSeq" id="WP_185981031.1">
    <property type="nucleotide sequence ID" value="NZ_CP060204.1"/>
</dbReference>
<dbReference type="PROSITE" id="PS51918">
    <property type="entry name" value="RADICAL_SAM"/>
    <property type="match status" value="1"/>
</dbReference>
<keyword evidence="8 10" id="KW-0408">Iron</keyword>
<organism evidence="12 13">
    <name type="scientific">Selenomonas timonae</name>
    <dbReference type="NCBI Taxonomy" id="2754044"/>
    <lineage>
        <taxon>Bacteria</taxon>
        <taxon>Bacillati</taxon>
        <taxon>Bacillota</taxon>
        <taxon>Negativicutes</taxon>
        <taxon>Selenomonadales</taxon>
        <taxon>Selenomonadaceae</taxon>
        <taxon>Selenomonas</taxon>
    </lineage>
</organism>
<evidence type="ECO:0000256" key="4">
    <source>
        <dbReference type="ARBA" id="ARBA00022485"/>
    </source>
</evidence>
<keyword evidence="12" id="KW-0670">Pyruvate</keyword>
<sequence length="252" mass="28566">MSICKGRISATESFGSVDGPGIRFIVFVQGCRYRCQYCHNPETWEREGGYEATAEEIFRQAWRYRPYWKQKGGITVSGGEPLLQLAFVTELFRLAKAKGVNTVIDTAGEPFTRDEPFFNTFEELLPLVDLFLLDLKHIDDEVHRALTGVSNESALALAQFLSERGKRMWIRHVLVPGWTTGEDDLARLSEFIAGLGTVDRVEVLPYHAMALHKYEELRLPYRLGDTPAPTAEEIACAEKILRVGEYTGYLKK</sequence>
<comment type="similarity">
    <text evidence="2 10">Belongs to the organic radical-activating enzymes family.</text>
</comment>
<evidence type="ECO:0000256" key="9">
    <source>
        <dbReference type="ARBA" id="ARBA00023014"/>
    </source>
</evidence>
<dbReference type="PANTHER" id="PTHR30352:SF5">
    <property type="entry name" value="PYRUVATE FORMATE-LYASE 1-ACTIVATING ENZYME"/>
    <property type="match status" value="1"/>
</dbReference>